<dbReference type="InterPro" id="IPR045520">
    <property type="entry name" value="GPAT/DHAPAT_C"/>
</dbReference>
<keyword evidence="6" id="KW-0472">Membrane</keyword>
<dbReference type="GO" id="GO:0016024">
    <property type="term" value="P:CDP-diacylglycerol biosynthetic process"/>
    <property type="evidence" value="ECO:0007669"/>
    <property type="project" value="UniProtKB-UniPathway"/>
</dbReference>
<dbReference type="SUPFAM" id="SSF69593">
    <property type="entry name" value="Glycerol-3-phosphate (1)-acyltransferase"/>
    <property type="match status" value="1"/>
</dbReference>
<accession>A0A1J0WJ19</accession>
<name>A0A1J0WJ19_9RHOB</name>
<dbReference type="GO" id="GO:0004366">
    <property type="term" value="F:glycerol-3-phosphate O-acyltransferase activity"/>
    <property type="evidence" value="ECO:0007669"/>
    <property type="project" value="UniProtKB-EC"/>
</dbReference>
<sequence>MTQIVELPLWLFVLILLFAAVTALSHLLLPSVRWFFRLRLERAVKRLNTRLKRPIEPFKLARRHDMIQRLIYDPGVTEEIVNYARRNGVPENVAFQKAQEYAREIVPSFSAFAYFSFGIRVARLLANWVYRIKTADSNDATFDAIPKDATVVFIMNHRSNMDYVLVTYLAARDSALAYAVGEWARVWPLSWLIKSLGAYFIRRRSRGALYRKILARYVQMATAGGVNQAMYPEGGLSLTGALQPPKLGLLSYVIEGFDPEGERDVVLMPVAINYDRVLEDRVLIAADQRGDRRFGARITVVLGFILRKLWQRITGQETRFGTAAVAFGAPLSLRGAGPGATVEALSDELMARIAGAMPVLSVPLIAAALLEGGPMDTAALLNRATDMLEQVPLGNRAVDAGELEAELRQALEGLGNRGIVLKQGAEWHMDPKEVPVLRFYANSIAHLVPGDAALAFGVSATARS</sequence>
<dbReference type="RefSeq" id="WP_071972659.1">
    <property type="nucleotide sequence ID" value="NZ_CP018076.1"/>
</dbReference>
<evidence type="ECO:0000256" key="4">
    <source>
        <dbReference type="ARBA" id="ARBA00013432"/>
    </source>
</evidence>
<evidence type="ECO:0000256" key="3">
    <source>
        <dbReference type="ARBA" id="ARBA00013113"/>
    </source>
</evidence>
<dbReference type="OrthoDB" id="335193at2"/>
<evidence type="ECO:0000259" key="7">
    <source>
        <dbReference type="SMART" id="SM00563"/>
    </source>
</evidence>
<keyword evidence="8" id="KW-0808">Transferase</keyword>
<keyword evidence="8" id="KW-0012">Acyltransferase</keyword>
<evidence type="ECO:0000256" key="5">
    <source>
        <dbReference type="ARBA" id="ARBA00048427"/>
    </source>
</evidence>
<gene>
    <name evidence="8" type="ORF">BOO69_13590</name>
</gene>
<organism evidence="8 9">
    <name type="scientific">Sulfitobacter alexandrii</name>
    <dbReference type="NCBI Taxonomy" id="1917485"/>
    <lineage>
        <taxon>Bacteria</taxon>
        <taxon>Pseudomonadati</taxon>
        <taxon>Pseudomonadota</taxon>
        <taxon>Alphaproteobacteria</taxon>
        <taxon>Rhodobacterales</taxon>
        <taxon>Roseobacteraceae</taxon>
        <taxon>Sulfitobacter</taxon>
    </lineage>
</organism>
<keyword evidence="6" id="KW-0812">Transmembrane</keyword>
<comment type="pathway">
    <text evidence="2">Phospholipid metabolism; CDP-diacylglycerol biosynthesis; CDP-diacylglycerol from sn-glycerol 3-phosphate: step 1/3.</text>
</comment>
<comment type="catalytic activity">
    <reaction evidence="5">
        <text>sn-glycerol 3-phosphate + an acyl-CoA = a 1-acyl-sn-glycero-3-phosphate + CoA</text>
        <dbReference type="Rhea" id="RHEA:15325"/>
        <dbReference type="ChEBI" id="CHEBI:57287"/>
        <dbReference type="ChEBI" id="CHEBI:57597"/>
        <dbReference type="ChEBI" id="CHEBI:57970"/>
        <dbReference type="ChEBI" id="CHEBI:58342"/>
        <dbReference type="EC" id="2.3.1.15"/>
    </reaction>
</comment>
<evidence type="ECO:0000256" key="1">
    <source>
        <dbReference type="ARBA" id="ARBA00004184"/>
    </source>
</evidence>
<dbReference type="SMART" id="SM00563">
    <property type="entry name" value="PlsC"/>
    <property type="match status" value="1"/>
</dbReference>
<dbReference type="Proteomes" id="UP000181897">
    <property type="component" value="Chromosome"/>
</dbReference>
<dbReference type="PANTHER" id="PTHR12563">
    <property type="entry name" value="GLYCEROL-3-PHOSPHATE ACYLTRANSFERASE"/>
    <property type="match status" value="1"/>
</dbReference>
<dbReference type="UniPathway" id="UPA00557">
    <property type="reaction ID" value="UER00612"/>
</dbReference>
<evidence type="ECO:0000313" key="8">
    <source>
        <dbReference type="EMBL" id="APE44316.1"/>
    </source>
</evidence>
<dbReference type="EC" id="2.3.1.15" evidence="3"/>
<feature type="transmembrane region" description="Helical" evidence="6">
    <location>
        <begin position="12"/>
        <end position="36"/>
    </location>
</feature>
<dbReference type="Pfam" id="PF01553">
    <property type="entry name" value="Acyltransferase"/>
    <property type="match status" value="1"/>
</dbReference>
<dbReference type="InterPro" id="IPR022284">
    <property type="entry name" value="GPAT/DHAPAT"/>
</dbReference>
<comment type="subcellular location">
    <subcellularLocation>
        <location evidence="1">Endomembrane system</location>
        <topology evidence="1">Peripheral membrane protein</topology>
    </subcellularLocation>
</comment>
<dbReference type="AlphaFoldDB" id="A0A1J0WJ19"/>
<dbReference type="EMBL" id="CP018076">
    <property type="protein sequence ID" value="APE44316.1"/>
    <property type="molecule type" value="Genomic_DNA"/>
</dbReference>
<dbReference type="KEGG" id="suam:BOO69_13590"/>
<reference evidence="8 9" key="1">
    <citation type="submission" date="2016-11" db="EMBL/GenBank/DDBJ databases">
        <title>Complete genome sequence of Sulfitobacter sp. AM1-D1, a toxic bacteria associated with marine dinoflagellate Alexandrium minutum in East China Sea.</title>
        <authorList>
            <person name="Yang Q."/>
            <person name="Zhang X."/>
            <person name="Tian X."/>
        </authorList>
    </citation>
    <scope>NUCLEOTIDE SEQUENCE [LARGE SCALE GENOMIC DNA]</scope>
    <source>
        <strain evidence="8 9">AM1-D1</strain>
    </source>
</reference>
<evidence type="ECO:0000256" key="2">
    <source>
        <dbReference type="ARBA" id="ARBA00004765"/>
    </source>
</evidence>
<protein>
    <recommendedName>
        <fullName evidence="4">Glycerol-3-phosphate acyltransferase</fullName>
        <ecNumber evidence="3">2.3.1.15</ecNumber>
    </recommendedName>
</protein>
<dbReference type="InterPro" id="IPR002123">
    <property type="entry name" value="Plipid/glycerol_acylTrfase"/>
</dbReference>
<dbReference type="GO" id="GO:0012505">
    <property type="term" value="C:endomembrane system"/>
    <property type="evidence" value="ECO:0007669"/>
    <property type="project" value="UniProtKB-SubCell"/>
</dbReference>
<dbReference type="GO" id="GO:0005886">
    <property type="term" value="C:plasma membrane"/>
    <property type="evidence" value="ECO:0007669"/>
    <property type="project" value="TreeGrafter"/>
</dbReference>
<keyword evidence="6" id="KW-1133">Transmembrane helix</keyword>
<dbReference type="Pfam" id="PF19277">
    <property type="entry name" value="GPAT_C"/>
    <property type="match status" value="1"/>
</dbReference>
<evidence type="ECO:0000256" key="6">
    <source>
        <dbReference type="SAM" id="Phobius"/>
    </source>
</evidence>
<feature type="domain" description="Phospholipid/glycerol acyltransferase" evidence="7">
    <location>
        <begin position="151"/>
        <end position="275"/>
    </location>
</feature>
<dbReference type="PANTHER" id="PTHR12563:SF17">
    <property type="entry name" value="DIHYDROXYACETONE PHOSPHATE ACYLTRANSFERASE"/>
    <property type="match status" value="1"/>
</dbReference>
<proteinExistence type="predicted"/>
<keyword evidence="9" id="KW-1185">Reference proteome</keyword>
<evidence type="ECO:0000313" key="9">
    <source>
        <dbReference type="Proteomes" id="UP000181897"/>
    </source>
</evidence>
<dbReference type="STRING" id="1917485.BOO69_13590"/>